<name>H5UMZ3_9MICO</name>
<gene>
    <name evidence="2" type="ORF">MOPEL_003_01260</name>
</gene>
<reference evidence="2 3" key="1">
    <citation type="submission" date="2012-02" db="EMBL/GenBank/DDBJ databases">
        <title>Whole genome shotgun sequence of Mobilicoccus pelagius NBRC 104925.</title>
        <authorList>
            <person name="Yoshida Y."/>
            <person name="Hosoyama A."/>
            <person name="Tsuchikane K."/>
            <person name="Katsumata H."/>
            <person name="Yamazaki S."/>
            <person name="Fujita N."/>
        </authorList>
    </citation>
    <scope>NUCLEOTIDE SEQUENCE [LARGE SCALE GENOMIC DNA]</scope>
    <source>
        <strain evidence="2 3">NBRC 104925</strain>
    </source>
</reference>
<dbReference type="AlphaFoldDB" id="H5UMZ3"/>
<evidence type="ECO:0000256" key="1">
    <source>
        <dbReference type="SAM" id="MobiDB-lite"/>
    </source>
</evidence>
<feature type="region of interest" description="Disordered" evidence="1">
    <location>
        <begin position="1"/>
        <end position="32"/>
    </location>
</feature>
<keyword evidence="3" id="KW-1185">Reference proteome</keyword>
<feature type="compositionally biased region" description="Basic and acidic residues" evidence="1">
    <location>
        <begin position="7"/>
        <end position="16"/>
    </location>
</feature>
<dbReference type="STRING" id="1089455.MOPEL_003_01260"/>
<evidence type="ECO:0000313" key="2">
    <source>
        <dbReference type="EMBL" id="GAB47101.1"/>
    </source>
</evidence>
<comment type="caution">
    <text evidence="2">The sequence shown here is derived from an EMBL/GenBank/DDBJ whole genome shotgun (WGS) entry which is preliminary data.</text>
</comment>
<sequence length="70" mass="7510">MTSPTHVHGERSREGPADLFSGPQNDREDGVEAARVGHVSELTALPVAPTIEEDRFSVVSRRLGGSGMPR</sequence>
<evidence type="ECO:0000313" key="3">
    <source>
        <dbReference type="Proteomes" id="UP000004367"/>
    </source>
</evidence>
<dbReference type="EMBL" id="BAFE01000003">
    <property type="protein sequence ID" value="GAB47101.1"/>
    <property type="molecule type" value="Genomic_DNA"/>
</dbReference>
<proteinExistence type="predicted"/>
<organism evidence="2 3">
    <name type="scientific">Mobilicoccus pelagius NBRC 104925</name>
    <dbReference type="NCBI Taxonomy" id="1089455"/>
    <lineage>
        <taxon>Bacteria</taxon>
        <taxon>Bacillati</taxon>
        <taxon>Actinomycetota</taxon>
        <taxon>Actinomycetes</taxon>
        <taxon>Micrococcales</taxon>
        <taxon>Dermatophilaceae</taxon>
        <taxon>Mobilicoccus</taxon>
    </lineage>
</organism>
<protein>
    <submittedName>
        <fullName evidence="2">Uncharacterized protein</fullName>
    </submittedName>
</protein>
<accession>H5UMZ3</accession>
<dbReference type="Proteomes" id="UP000004367">
    <property type="component" value="Unassembled WGS sequence"/>
</dbReference>